<reference evidence="1" key="1">
    <citation type="submission" date="2021-08" db="EMBL/GenBank/DDBJ databases">
        <title>WGS assembly of Ceratopteris richardii.</title>
        <authorList>
            <person name="Marchant D.B."/>
            <person name="Chen G."/>
            <person name="Jenkins J."/>
            <person name="Shu S."/>
            <person name="Leebens-Mack J."/>
            <person name="Grimwood J."/>
            <person name="Schmutz J."/>
            <person name="Soltis P."/>
            <person name="Soltis D."/>
            <person name="Chen Z.-H."/>
        </authorList>
    </citation>
    <scope>NUCLEOTIDE SEQUENCE</scope>
    <source>
        <strain evidence="1">Whitten #5841</strain>
        <tissue evidence="1">Leaf</tissue>
    </source>
</reference>
<keyword evidence="2" id="KW-1185">Reference proteome</keyword>
<protein>
    <submittedName>
        <fullName evidence="1">Uncharacterized protein</fullName>
    </submittedName>
</protein>
<dbReference type="NCBIfam" id="TIGR01615">
    <property type="entry name" value="A_thal_3542"/>
    <property type="match status" value="1"/>
</dbReference>
<dbReference type="PANTHER" id="PTHR31579:SF1">
    <property type="entry name" value="OS03G0796600 PROTEIN"/>
    <property type="match status" value="1"/>
</dbReference>
<dbReference type="InterPro" id="IPR006502">
    <property type="entry name" value="PDDEXK-like"/>
</dbReference>
<dbReference type="PANTHER" id="PTHR31579">
    <property type="entry name" value="OS03G0796600 PROTEIN"/>
    <property type="match status" value="1"/>
</dbReference>
<name>A0A8T2VI68_CERRI</name>
<dbReference type="Proteomes" id="UP000825935">
    <property type="component" value="Chromosome 1"/>
</dbReference>
<dbReference type="EMBL" id="CM035406">
    <property type="protein sequence ID" value="KAH7447012.1"/>
    <property type="molecule type" value="Genomic_DNA"/>
</dbReference>
<dbReference type="OrthoDB" id="691424at2759"/>
<organism evidence="1 2">
    <name type="scientific">Ceratopteris richardii</name>
    <name type="common">Triangle waterfern</name>
    <dbReference type="NCBI Taxonomy" id="49495"/>
    <lineage>
        <taxon>Eukaryota</taxon>
        <taxon>Viridiplantae</taxon>
        <taxon>Streptophyta</taxon>
        <taxon>Embryophyta</taxon>
        <taxon>Tracheophyta</taxon>
        <taxon>Polypodiopsida</taxon>
        <taxon>Polypodiidae</taxon>
        <taxon>Polypodiales</taxon>
        <taxon>Pteridineae</taxon>
        <taxon>Pteridaceae</taxon>
        <taxon>Parkerioideae</taxon>
        <taxon>Ceratopteris</taxon>
    </lineage>
</organism>
<dbReference type="AlphaFoldDB" id="A0A8T2VI68"/>
<evidence type="ECO:0000313" key="2">
    <source>
        <dbReference type="Proteomes" id="UP000825935"/>
    </source>
</evidence>
<proteinExistence type="predicted"/>
<sequence>MPWSLHLRVVVHRRETIIPDIRYEWTHSDYERWQKRLSGPKFDKDPAGEYEYIDAICERGTSHADRLIVDIDFRSQFKIVRPRKSYIDLTACLPLIFVGSAEKLSQVLRILAEEAKLSLKNNKMYVSPRRSLSTCDVNVCILWKGHTTRRESLIRVLSATSKGSTYSIHGELHVAAGCFEDVLLFQAGQIRTASFLHYNLR</sequence>
<dbReference type="Pfam" id="PF04720">
    <property type="entry name" value="PDDEXK_6"/>
    <property type="match status" value="1"/>
</dbReference>
<gene>
    <name evidence="1" type="ORF">KP509_01G087200</name>
</gene>
<evidence type="ECO:0000313" key="1">
    <source>
        <dbReference type="EMBL" id="KAH7447012.1"/>
    </source>
</evidence>
<accession>A0A8T2VI68</accession>
<comment type="caution">
    <text evidence="1">The sequence shown here is derived from an EMBL/GenBank/DDBJ whole genome shotgun (WGS) entry which is preliminary data.</text>
</comment>